<organism evidence="6 7">
    <name type="scientific">Bifidobacterium aerophilum</name>
    <dbReference type="NCBI Taxonomy" id="1798155"/>
    <lineage>
        <taxon>Bacteria</taxon>
        <taxon>Bacillati</taxon>
        <taxon>Actinomycetota</taxon>
        <taxon>Actinomycetes</taxon>
        <taxon>Bifidobacteriales</taxon>
        <taxon>Bifidobacteriaceae</taxon>
        <taxon>Bifidobacterium</taxon>
    </lineage>
</organism>
<dbReference type="Gene3D" id="3.40.50.300">
    <property type="entry name" value="P-loop containing nucleotide triphosphate hydrolases"/>
    <property type="match status" value="1"/>
</dbReference>
<feature type="domain" description="FtsK" evidence="5">
    <location>
        <begin position="110"/>
        <end position="293"/>
    </location>
</feature>
<gene>
    <name evidence="6" type="ORF">GFD25_05135</name>
</gene>
<dbReference type="SUPFAM" id="SSF52540">
    <property type="entry name" value="P-loop containing nucleoside triphosphate hydrolases"/>
    <property type="match status" value="2"/>
</dbReference>
<keyword evidence="6" id="KW-0131">Cell cycle</keyword>
<keyword evidence="6" id="KW-0132">Cell division</keyword>
<feature type="binding site" evidence="3">
    <location>
        <begin position="128"/>
        <end position="135"/>
    </location>
    <ligand>
        <name>ATP</name>
        <dbReference type="ChEBI" id="CHEBI:30616"/>
    </ligand>
</feature>
<dbReference type="PANTHER" id="PTHR22683:SF1">
    <property type="entry name" value="TYPE VII SECRETION SYSTEM PROTEIN ESSC"/>
    <property type="match status" value="1"/>
</dbReference>
<evidence type="ECO:0000256" key="4">
    <source>
        <dbReference type="SAM" id="MobiDB-lite"/>
    </source>
</evidence>
<dbReference type="GO" id="GO:0051301">
    <property type="term" value="P:cell division"/>
    <property type="evidence" value="ECO:0007669"/>
    <property type="project" value="UniProtKB-KW"/>
</dbReference>
<feature type="compositionally biased region" description="Basic and acidic residues" evidence="4">
    <location>
        <begin position="374"/>
        <end position="385"/>
    </location>
</feature>
<dbReference type="PANTHER" id="PTHR22683">
    <property type="entry name" value="SPORULATION PROTEIN RELATED"/>
    <property type="match status" value="1"/>
</dbReference>
<evidence type="ECO:0000256" key="1">
    <source>
        <dbReference type="ARBA" id="ARBA00022741"/>
    </source>
</evidence>
<dbReference type="PROSITE" id="PS50901">
    <property type="entry name" value="FTSK"/>
    <property type="match status" value="1"/>
</dbReference>
<protein>
    <submittedName>
        <fullName evidence="6">Cell division protein FtsK</fullName>
    </submittedName>
</protein>
<dbReference type="Pfam" id="PF01580">
    <property type="entry name" value="FtsK_SpoIIIE"/>
    <property type="match status" value="1"/>
</dbReference>
<dbReference type="InterPro" id="IPR050206">
    <property type="entry name" value="FtsK/SpoIIIE/SftA"/>
</dbReference>
<sequence>MLAAMLAEGRWLFALMVVPGLVGCAASAALSLRGGRRAGGDGGGPEPDERPASFGERAGGDGDIGHRGIRCPPWEDLAWPGAHDPLAWRRIVRDWLSGPSLDVAIGMAAGGVFRLDLARRGPHALVAGTTGSGKSVLLQTWCLALACRNPPDRLNFVFLDFKGGSAFNRLAALPHVVGNVCDLDLAHAMRALVALEAELTRRERLVAERHAGDIGQLDDPPARLVVVVDEFHALRSQLPDYVDRLVRVAALGRSLGMHLVACTQNPAGQVTADMKANIAVNICLRVRDGMQSAELVGSPVAASISPSLPGAAYCSDGERVEALVCARARDLDAMANAVCSAGRFCATPPARRLFSAPLPRLAVMPRPRRAAPGDGHDVDSGDGPGRDMRSGLAFGVLDDGVRLEEARLRLGEGNVAVVGQPGRGKSTLLSVIAEAARALPGVQVRFSRRGEHGMERVTLRRRGRSSTGRGLASPAGPHVVWLADDADELLDPLGDDPMRGEFADALRDPGVTVVFAVESSRHVRVPEHCATRVVLPTGDRPTDLMDGVPQEVLGRFTHEDFGTPGRAVLIGRGRAMPVQCYLLQSVGETP</sequence>
<keyword evidence="7" id="KW-1185">Reference proteome</keyword>
<evidence type="ECO:0000313" key="7">
    <source>
        <dbReference type="Proteomes" id="UP000469194"/>
    </source>
</evidence>
<keyword evidence="1 3" id="KW-0547">Nucleotide-binding</keyword>
<name>A0A6N9Z467_9BIFI</name>
<dbReference type="InterPro" id="IPR002543">
    <property type="entry name" value="FtsK_dom"/>
</dbReference>
<keyword evidence="2 3" id="KW-0067">ATP-binding</keyword>
<dbReference type="AlphaFoldDB" id="A0A6N9Z467"/>
<dbReference type="GO" id="GO:0005524">
    <property type="term" value="F:ATP binding"/>
    <property type="evidence" value="ECO:0007669"/>
    <property type="project" value="UniProtKB-UniRule"/>
</dbReference>
<dbReference type="GO" id="GO:0003677">
    <property type="term" value="F:DNA binding"/>
    <property type="evidence" value="ECO:0007669"/>
    <property type="project" value="InterPro"/>
</dbReference>
<proteinExistence type="predicted"/>
<dbReference type="SMART" id="SM00382">
    <property type="entry name" value="AAA"/>
    <property type="match status" value="2"/>
</dbReference>
<evidence type="ECO:0000313" key="6">
    <source>
        <dbReference type="EMBL" id="NEG89382.1"/>
    </source>
</evidence>
<accession>A0A6N9Z467</accession>
<dbReference type="CDD" id="cd01127">
    <property type="entry name" value="TrwB_TraG_TraD_VirD4"/>
    <property type="match status" value="1"/>
</dbReference>
<feature type="region of interest" description="Disordered" evidence="4">
    <location>
        <begin position="35"/>
        <end position="66"/>
    </location>
</feature>
<reference evidence="6 7" key="1">
    <citation type="submission" date="2019-10" db="EMBL/GenBank/DDBJ databases">
        <title>Bifidobacterium from non-human primates.</title>
        <authorList>
            <person name="Modesto M."/>
        </authorList>
    </citation>
    <scope>NUCLEOTIDE SEQUENCE [LARGE SCALE GENOMIC DNA]</scope>
    <source>
        <strain evidence="6 7">TRE17</strain>
    </source>
</reference>
<evidence type="ECO:0000256" key="2">
    <source>
        <dbReference type="ARBA" id="ARBA00022840"/>
    </source>
</evidence>
<evidence type="ECO:0000259" key="5">
    <source>
        <dbReference type="PROSITE" id="PS50901"/>
    </source>
</evidence>
<dbReference type="Proteomes" id="UP000469194">
    <property type="component" value="Unassembled WGS sequence"/>
</dbReference>
<evidence type="ECO:0000256" key="3">
    <source>
        <dbReference type="PROSITE-ProRule" id="PRU00289"/>
    </source>
</evidence>
<dbReference type="EMBL" id="WHZW01000008">
    <property type="protein sequence ID" value="NEG89382.1"/>
    <property type="molecule type" value="Genomic_DNA"/>
</dbReference>
<dbReference type="InterPro" id="IPR003593">
    <property type="entry name" value="AAA+_ATPase"/>
</dbReference>
<dbReference type="InterPro" id="IPR027417">
    <property type="entry name" value="P-loop_NTPase"/>
</dbReference>
<feature type="region of interest" description="Disordered" evidence="4">
    <location>
        <begin position="366"/>
        <end position="385"/>
    </location>
</feature>
<comment type="caution">
    <text evidence="6">The sequence shown here is derived from an EMBL/GenBank/DDBJ whole genome shotgun (WGS) entry which is preliminary data.</text>
</comment>